<keyword evidence="6" id="KW-0969">Cilium</keyword>
<keyword evidence="4" id="KW-1133">Transmembrane helix</keyword>
<evidence type="ECO:0000256" key="4">
    <source>
        <dbReference type="SAM" id="Phobius"/>
    </source>
</evidence>
<dbReference type="Gene3D" id="3.30.300.30">
    <property type="match status" value="1"/>
</dbReference>
<dbReference type="PANTHER" id="PTHR30046:SF0">
    <property type="entry name" value="FLAGELLAR M-RING PROTEIN"/>
    <property type="match status" value="1"/>
</dbReference>
<dbReference type="InterPro" id="IPR000067">
    <property type="entry name" value="FlgMring_FliF"/>
</dbReference>
<dbReference type="GO" id="GO:0016020">
    <property type="term" value="C:membrane"/>
    <property type="evidence" value="ECO:0007669"/>
    <property type="project" value="UniProtKB-SubCell"/>
</dbReference>
<keyword evidence="6" id="KW-0966">Cell projection</keyword>
<dbReference type="GO" id="GO:0003774">
    <property type="term" value="F:cytoskeletal motor activity"/>
    <property type="evidence" value="ECO:0007669"/>
    <property type="project" value="InterPro"/>
</dbReference>
<comment type="subcellular location">
    <subcellularLocation>
        <location evidence="1">Membrane</location>
    </subcellularLocation>
</comment>
<keyword evidence="6" id="KW-0282">Flagellum</keyword>
<evidence type="ECO:0000256" key="1">
    <source>
        <dbReference type="ARBA" id="ARBA00004370"/>
    </source>
</evidence>
<evidence type="ECO:0000259" key="5">
    <source>
        <dbReference type="Pfam" id="PF01514"/>
    </source>
</evidence>
<feature type="region of interest" description="Disordered" evidence="3">
    <location>
        <begin position="259"/>
        <end position="288"/>
    </location>
</feature>
<evidence type="ECO:0000313" key="7">
    <source>
        <dbReference type="Proteomes" id="UP000241167"/>
    </source>
</evidence>
<protein>
    <submittedName>
        <fullName evidence="6">Flagellar M-ring protein FliF</fullName>
    </submittedName>
</protein>
<dbReference type="PANTHER" id="PTHR30046">
    <property type="entry name" value="FLAGELLAR M-RING PROTEIN"/>
    <property type="match status" value="1"/>
</dbReference>
<evidence type="ECO:0000256" key="2">
    <source>
        <dbReference type="ARBA" id="ARBA00023136"/>
    </source>
</evidence>
<dbReference type="InterPro" id="IPR043427">
    <property type="entry name" value="YscJ/FliF"/>
</dbReference>
<reference evidence="6 7" key="1">
    <citation type="submission" date="2018-03" db="EMBL/GenBank/DDBJ databases">
        <title>The draft genome of Sphingosinicella sp. GL-C-18.</title>
        <authorList>
            <person name="Liu L."/>
            <person name="Li L."/>
            <person name="Liang L."/>
            <person name="Zhang X."/>
            <person name="Wang T."/>
        </authorList>
    </citation>
    <scope>NUCLEOTIDE SEQUENCE [LARGE SCALE GENOMIC DNA]</scope>
    <source>
        <strain evidence="6 7">GL-C-18</strain>
    </source>
</reference>
<dbReference type="EMBL" id="PXYI01000002">
    <property type="protein sequence ID" value="PSJ42207.1"/>
    <property type="molecule type" value="Genomic_DNA"/>
</dbReference>
<dbReference type="PRINTS" id="PR01009">
    <property type="entry name" value="FLGMRINGFLIF"/>
</dbReference>
<dbReference type="InterPro" id="IPR045851">
    <property type="entry name" value="AMP-bd_C_sf"/>
</dbReference>
<feature type="compositionally biased region" description="Pro residues" evidence="3">
    <location>
        <begin position="262"/>
        <end position="276"/>
    </location>
</feature>
<keyword evidence="2 4" id="KW-0472">Membrane</keyword>
<dbReference type="GO" id="GO:0071973">
    <property type="term" value="P:bacterial-type flagellum-dependent cell motility"/>
    <property type="evidence" value="ECO:0007669"/>
    <property type="project" value="InterPro"/>
</dbReference>
<dbReference type="AlphaFoldDB" id="A0A2P7QW68"/>
<keyword evidence="4" id="KW-0812">Transmembrane</keyword>
<comment type="caution">
    <text evidence="6">The sequence shown here is derived from an EMBL/GenBank/DDBJ whole genome shotgun (WGS) entry which is preliminary data.</text>
</comment>
<dbReference type="Pfam" id="PF01514">
    <property type="entry name" value="YscJ_FliF"/>
    <property type="match status" value="1"/>
</dbReference>
<dbReference type="NCBIfam" id="TIGR00206">
    <property type="entry name" value="fliF"/>
    <property type="match status" value="1"/>
</dbReference>
<feature type="transmembrane region" description="Helical" evidence="4">
    <location>
        <begin position="371"/>
        <end position="390"/>
    </location>
</feature>
<dbReference type="InterPro" id="IPR006182">
    <property type="entry name" value="FliF_N_dom"/>
</dbReference>
<feature type="transmembrane region" description="Helical" evidence="4">
    <location>
        <begin position="15"/>
        <end position="36"/>
    </location>
</feature>
<accession>A0A2P7QW68</accession>
<proteinExistence type="predicted"/>
<name>A0A2P7QW68_9SPHN</name>
<sequence length="421" mass="44767">MMEQPMRRPVQGRQLALAATIFAVVVALLGVGYFAFLRTDYVVAFSGLRAAEASAVVAELEAKSVPYRLQDQGGTILVPDGQADSVRLAMAGSDAPLKGQTGFELFNKSDMGVTEFAQKINYQRALQGELSRTITMMDGIDTARVHLAIPERSLFRGNRSMPKAAVTVIPVQGRLLDESRVYGIQRLVAATVPDLAIGDVVVLNELGRVVSQAALPEVALAPEIAERNAVADYYAARARAAVDRVLPGMNVNVRVLILPEPGQSPDPTAPSAPPPAGGTASPMVAPAPGETRNFRLRVQLVTQAALNPEDQTVAGNAVTDALKLDARDNLLFAVESQGAAVPATPTPAARLPGSDGTDAPAWTARRLNSDAWLIAAVAVIALGALALLLARTRRAALTPAEREEWTRRIQLQLSRRERADG</sequence>
<gene>
    <name evidence="6" type="primary">fliF</name>
    <name evidence="6" type="ORF">C7I55_08215</name>
</gene>
<keyword evidence="7" id="KW-1185">Reference proteome</keyword>
<evidence type="ECO:0000313" key="6">
    <source>
        <dbReference type="EMBL" id="PSJ42207.1"/>
    </source>
</evidence>
<feature type="domain" description="Flagellar M-ring N-terminal" evidence="5">
    <location>
        <begin position="38"/>
        <end position="211"/>
    </location>
</feature>
<evidence type="ECO:0000256" key="3">
    <source>
        <dbReference type="SAM" id="MobiDB-lite"/>
    </source>
</evidence>
<dbReference type="GO" id="GO:0009431">
    <property type="term" value="C:bacterial-type flagellum basal body, MS ring"/>
    <property type="evidence" value="ECO:0007669"/>
    <property type="project" value="InterPro"/>
</dbReference>
<organism evidence="6 7">
    <name type="scientific">Allosphingosinicella deserti</name>
    <dbReference type="NCBI Taxonomy" id="2116704"/>
    <lineage>
        <taxon>Bacteria</taxon>
        <taxon>Pseudomonadati</taxon>
        <taxon>Pseudomonadota</taxon>
        <taxon>Alphaproteobacteria</taxon>
        <taxon>Sphingomonadales</taxon>
        <taxon>Sphingomonadaceae</taxon>
        <taxon>Allosphingosinicella</taxon>
    </lineage>
</organism>
<dbReference type="Proteomes" id="UP000241167">
    <property type="component" value="Unassembled WGS sequence"/>
</dbReference>